<evidence type="ECO:0000313" key="2">
    <source>
        <dbReference type="EMBL" id="ORT83972.1"/>
    </source>
</evidence>
<gene>
    <name evidence="2" type="ORF">B7G54_21265</name>
</gene>
<evidence type="ECO:0000313" key="3">
    <source>
        <dbReference type="Proteomes" id="UP000193146"/>
    </source>
</evidence>
<reference evidence="2 3" key="1">
    <citation type="submission" date="2017-04" db="EMBL/GenBank/DDBJ databases">
        <title>Burkholderia puraquae sp. nov., a novel Burkholderia cepacia complex species from hospital setting samples.</title>
        <authorList>
            <person name="Martina P."/>
            <person name="Leguizamon M."/>
            <person name="Prieto C."/>
            <person name="Sousa S."/>
            <person name="Montanaro P."/>
            <person name="Draghi W."/>
            <person name="Staembler M."/>
            <person name="Bettiol M."/>
            <person name="Figoli C."/>
            <person name="Palau J."/>
            <person name="Alvarez F."/>
            <person name="Benetti S."/>
            <person name="Anchat E."/>
            <person name="Vescina C."/>
            <person name="Ferreras J."/>
            <person name="Lasch P."/>
            <person name="Lagares A."/>
            <person name="Zorreguieta A."/>
            <person name="Yantorno O."/>
            <person name="Bosch A."/>
        </authorList>
    </citation>
    <scope>NUCLEOTIDE SEQUENCE [LARGE SCALE GENOMIC DNA]</scope>
    <source>
        <strain evidence="2 3">CAMPA 1040</strain>
    </source>
</reference>
<sequence length="101" mass="10893">MKIMPSHRNQSFRNGLSAAGSLVAIVTTLVFAVGVQDVSAQQTSNSSAQKIKPPPLPNGSAHVNVKAGMADEDWEKAYKETGRPKFSKKSVQKLNGNVERE</sequence>
<proteinExistence type="predicted"/>
<feature type="region of interest" description="Disordered" evidence="1">
    <location>
        <begin position="41"/>
        <end position="64"/>
    </location>
</feature>
<name>A0A1X1PDM6_9BURK</name>
<dbReference type="AlphaFoldDB" id="A0A1X1PDM6"/>
<feature type="region of interest" description="Disordered" evidence="1">
    <location>
        <begin position="78"/>
        <end position="101"/>
    </location>
</feature>
<protein>
    <submittedName>
        <fullName evidence="2">Uncharacterized protein</fullName>
    </submittedName>
</protein>
<dbReference type="Proteomes" id="UP000193146">
    <property type="component" value="Unassembled WGS sequence"/>
</dbReference>
<dbReference type="OrthoDB" id="9007982at2"/>
<comment type="caution">
    <text evidence="2">The sequence shown here is derived from an EMBL/GenBank/DDBJ whole genome shotgun (WGS) entry which is preliminary data.</text>
</comment>
<organism evidence="2 3">
    <name type="scientific">Burkholderia puraquae</name>
    <dbReference type="NCBI Taxonomy" id="1904757"/>
    <lineage>
        <taxon>Bacteria</taxon>
        <taxon>Pseudomonadati</taxon>
        <taxon>Pseudomonadota</taxon>
        <taxon>Betaproteobacteria</taxon>
        <taxon>Burkholderiales</taxon>
        <taxon>Burkholderiaceae</taxon>
        <taxon>Burkholderia</taxon>
        <taxon>Burkholderia cepacia complex</taxon>
    </lineage>
</organism>
<accession>A0A1X1PDM6</accession>
<keyword evidence="3" id="KW-1185">Reference proteome</keyword>
<dbReference type="EMBL" id="NBYX01000011">
    <property type="protein sequence ID" value="ORT83972.1"/>
    <property type="molecule type" value="Genomic_DNA"/>
</dbReference>
<dbReference type="RefSeq" id="WP_085040874.1">
    <property type="nucleotide sequence ID" value="NZ_CADIKG010000003.1"/>
</dbReference>
<evidence type="ECO:0000256" key="1">
    <source>
        <dbReference type="SAM" id="MobiDB-lite"/>
    </source>
</evidence>